<evidence type="ECO:0000313" key="2">
    <source>
        <dbReference type="EMBL" id="EXU99415.1"/>
    </source>
</evidence>
<dbReference type="EMBL" id="JELW01000019">
    <property type="protein sequence ID" value="EXU99415.1"/>
    <property type="molecule type" value="Genomic_DNA"/>
</dbReference>
<dbReference type="HOGENOM" id="CLU_2655027_0_0_1"/>
<comment type="caution">
    <text evidence="2">The sequence shown here is derived from an EMBL/GenBank/DDBJ whole genome shotgun (WGS) entry which is preliminary data.</text>
</comment>
<evidence type="ECO:0000256" key="1">
    <source>
        <dbReference type="SAM" id="SignalP"/>
    </source>
</evidence>
<keyword evidence="1" id="KW-0732">Signal</keyword>
<proteinExistence type="predicted"/>
<name>A0A014QXS5_9HYPO</name>
<dbReference type="Proteomes" id="UP000030151">
    <property type="component" value="Unassembled WGS sequence"/>
</dbReference>
<feature type="signal peptide" evidence="1">
    <location>
        <begin position="1"/>
        <end position="17"/>
    </location>
</feature>
<gene>
    <name evidence="2" type="ORF">X797_007551</name>
</gene>
<organism evidence="2 3">
    <name type="scientific">Metarhizium robertsii</name>
    <dbReference type="NCBI Taxonomy" id="568076"/>
    <lineage>
        <taxon>Eukaryota</taxon>
        <taxon>Fungi</taxon>
        <taxon>Dikarya</taxon>
        <taxon>Ascomycota</taxon>
        <taxon>Pezizomycotina</taxon>
        <taxon>Sordariomycetes</taxon>
        <taxon>Hypocreomycetidae</taxon>
        <taxon>Hypocreales</taxon>
        <taxon>Clavicipitaceae</taxon>
        <taxon>Metarhizium</taxon>
    </lineage>
</organism>
<reference evidence="2 3" key="1">
    <citation type="submission" date="2014-02" db="EMBL/GenBank/DDBJ databases">
        <title>The genome sequence of the entomopathogenic fungus Metarhizium robertsii ARSEF 2575.</title>
        <authorList>
            <person name="Giuliano Garisto Donzelli B."/>
            <person name="Roe B.A."/>
            <person name="Macmil S.L."/>
            <person name="Krasnoff S.B."/>
            <person name="Gibson D.M."/>
        </authorList>
    </citation>
    <scope>NUCLEOTIDE SEQUENCE [LARGE SCALE GENOMIC DNA]</scope>
    <source>
        <strain evidence="2 3">ARSEF 2575</strain>
    </source>
</reference>
<protein>
    <submittedName>
        <fullName evidence="2">Uncharacterized protein</fullName>
    </submittedName>
</protein>
<evidence type="ECO:0000313" key="3">
    <source>
        <dbReference type="Proteomes" id="UP000030151"/>
    </source>
</evidence>
<dbReference type="AlphaFoldDB" id="A0A014QXS5"/>
<feature type="chain" id="PRO_5001474791" evidence="1">
    <location>
        <begin position="18"/>
        <end position="77"/>
    </location>
</feature>
<sequence>MKISVPLVTLFIGLVAARPLDVDAPPQELPPVDNLLPRPDETPNFNLEKANREACRQLMQMNGAAEAATKFLYYSAQ</sequence>
<accession>A0A014QXS5</accession>